<dbReference type="InterPro" id="IPR003439">
    <property type="entry name" value="ABC_transporter-like_ATP-bd"/>
</dbReference>
<evidence type="ECO:0000313" key="8">
    <source>
        <dbReference type="Proteomes" id="UP000183471"/>
    </source>
</evidence>
<keyword evidence="5 7" id="KW-0067">ATP-binding</keyword>
<evidence type="ECO:0000256" key="4">
    <source>
        <dbReference type="ARBA" id="ARBA00022741"/>
    </source>
</evidence>
<keyword evidence="3" id="KW-0592">Phosphate transport</keyword>
<evidence type="ECO:0000256" key="3">
    <source>
        <dbReference type="ARBA" id="ARBA00022592"/>
    </source>
</evidence>
<dbReference type="CDD" id="cd03260">
    <property type="entry name" value="ABC_PstB_phosphate_transporter"/>
    <property type="match status" value="1"/>
</dbReference>
<dbReference type="PANTHER" id="PTHR43423:SF1">
    <property type="entry name" value="ABC TRANSPORTER I FAMILY MEMBER 17"/>
    <property type="match status" value="1"/>
</dbReference>
<organism evidence="7 8">
    <name type="scientific">Nitrosospira multiformis</name>
    <dbReference type="NCBI Taxonomy" id="1231"/>
    <lineage>
        <taxon>Bacteria</taxon>
        <taxon>Pseudomonadati</taxon>
        <taxon>Pseudomonadota</taxon>
        <taxon>Betaproteobacteria</taxon>
        <taxon>Nitrosomonadales</taxon>
        <taxon>Nitrosomonadaceae</taxon>
        <taxon>Nitrosospira</taxon>
    </lineage>
</organism>
<dbReference type="Pfam" id="PF00005">
    <property type="entry name" value="ABC_tran"/>
    <property type="match status" value="1"/>
</dbReference>
<evidence type="ECO:0000313" key="7">
    <source>
        <dbReference type="EMBL" id="SDQ26918.1"/>
    </source>
</evidence>
<feature type="domain" description="ABC transporter" evidence="6">
    <location>
        <begin position="18"/>
        <end position="266"/>
    </location>
</feature>
<keyword evidence="1" id="KW-0813">Transport</keyword>
<evidence type="ECO:0000256" key="1">
    <source>
        <dbReference type="ARBA" id="ARBA00022448"/>
    </source>
</evidence>
<accession>A0ABY0TAS1</accession>
<dbReference type="InterPro" id="IPR005670">
    <property type="entry name" value="PstB-like"/>
</dbReference>
<keyword evidence="8" id="KW-1185">Reference proteome</keyword>
<dbReference type="PANTHER" id="PTHR43423">
    <property type="entry name" value="ABC TRANSPORTER I FAMILY MEMBER 17"/>
    <property type="match status" value="1"/>
</dbReference>
<dbReference type="Gene3D" id="3.40.50.300">
    <property type="entry name" value="P-loop containing nucleotide triphosphate hydrolases"/>
    <property type="match status" value="1"/>
</dbReference>
<gene>
    <name evidence="7" type="ORF">SAMN05216402_0108</name>
</gene>
<protein>
    <submittedName>
        <fullName evidence="7">Phosphate ABC transporter ATP-binding protein, PhoT family</fullName>
    </submittedName>
</protein>
<dbReference type="EMBL" id="FNKY01000001">
    <property type="protein sequence ID" value="SDQ26918.1"/>
    <property type="molecule type" value="Genomic_DNA"/>
</dbReference>
<dbReference type="Proteomes" id="UP000183471">
    <property type="component" value="Unassembled WGS sequence"/>
</dbReference>
<dbReference type="SUPFAM" id="SSF52540">
    <property type="entry name" value="P-loop containing nucleoside triphosphate hydrolases"/>
    <property type="match status" value="1"/>
</dbReference>
<evidence type="ECO:0000259" key="6">
    <source>
        <dbReference type="PROSITE" id="PS50893"/>
    </source>
</evidence>
<reference evidence="7 8" key="1">
    <citation type="submission" date="2016-10" db="EMBL/GenBank/DDBJ databases">
        <authorList>
            <person name="Varghese N."/>
            <person name="Submissions S."/>
        </authorList>
    </citation>
    <scope>NUCLEOTIDE SEQUENCE [LARGE SCALE GENOMIC DNA]</scope>
    <source>
        <strain evidence="7 8">Nl1</strain>
    </source>
</reference>
<keyword evidence="2" id="KW-0472">Membrane</keyword>
<dbReference type="GO" id="GO:0005524">
    <property type="term" value="F:ATP binding"/>
    <property type="evidence" value="ECO:0007669"/>
    <property type="project" value="UniProtKB-KW"/>
</dbReference>
<keyword evidence="2" id="KW-1003">Cell membrane</keyword>
<dbReference type="InterPro" id="IPR017871">
    <property type="entry name" value="ABC_transporter-like_CS"/>
</dbReference>
<dbReference type="PROSITE" id="PS50893">
    <property type="entry name" value="ABC_TRANSPORTER_2"/>
    <property type="match status" value="1"/>
</dbReference>
<dbReference type="InterPro" id="IPR003593">
    <property type="entry name" value="AAA+_ATPase"/>
</dbReference>
<dbReference type="PROSITE" id="PS00211">
    <property type="entry name" value="ABC_TRANSPORTER_1"/>
    <property type="match status" value="1"/>
</dbReference>
<evidence type="ECO:0000256" key="2">
    <source>
        <dbReference type="ARBA" id="ARBA00022475"/>
    </source>
</evidence>
<dbReference type="SMART" id="SM00382">
    <property type="entry name" value="AAA"/>
    <property type="match status" value="1"/>
</dbReference>
<comment type="caution">
    <text evidence="7">The sequence shown here is derived from an EMBL/GenBank/DDBJ whole genome shotgun (WGS) entry which is preliminary data.</text>
</comment>
<name>A0ABY0TAS1_9PROT</name>
<evidence type="ECO:0000256" key="5">
    <source>
        <dbReference type="ARBA" id="ARBA00022840"/>
    </source>
</evidence>
<keyword evidence="4" id="KW-0547">Nucleotide-binding</keyword>
<sequence>MNSTMQQAAPDTQPATLVMDCKLDKIFYGNFLAVRDSHVPIEKNKITGFIGPSGCGKSTVLRSLNRMNDLVDGFRFDGHVLFLGQDVYGKGVDPVVVRRYIGMVFQQPNPFSMSIFDNVAFGLRLNRYKGDIGDRVKQALQGAALWEEVKDKLKVSGLALSGGQQQRLCIARAIATQPQVLLMDEPCSALDPIATRRVEELMVELKEHYTIALVTHNMQQATRVADTTAFFSVDISGGSRTGYLVESGPTAQIFENPREKLTKDYISGQFS</sequence>
<dbReference type="NCBIfam" id="TIGR00972">
    <property type="entry name" value="3a0107s01c2"/>
    <property type="match status" value="1"/>
</dbReference>
<proteinExistence type="predicted"/>
<dbReference type="InterPro" id="IPR027417">
    <property type="entry name" value="P-loop_NTPase"/>
</dbReference>